<keyword evidence="3" id="KW-1185">Reference proteome</keyword>
<evidence type="ECO:0000313" key="3">
    <source>
        <dbReference type="Proteomes" id="UP000305674"/>
    </source>
</evidence>
<dbReference type="Proteomes" id="UP000305674">
    <property type="component" value="Unassembled WGS sequence"/>
</dbReference>
<accession>A0A4V5NV00</accession>
<protein>
    <submittedName>
        <fullName evidence="2">Uncharacterized protein</fullName>
    </submittedName>
</protein>
<dbReference type="RefSeq" id="WP_136853544.1">
    <property type="nucleotide sequence ID" value="NZ_SWCI01000007.1"/>
</dbReference>
<evidence type="ECO:0000256" key="1">
    <source>
        <dbReference type="SAM" id="Phobius"/>
    </source>
</evidence>
<feature type="transmembrane region" description="Helical" evidence="1">
    <location>
        <begin position="63"/>
        <end position="83"/>
    </location>
</feature>
<dbReference type="EMBL" id="SWCI01000007">
    <property type="protein sequence ID" value="TKB48433.1"/>
    <property type="molecule type" value="Genomic_DNA"/>
</dbReference>
<sequence>MSRWQWLFWVDLAVAIGAMMAVILTPAPSFALWTLLSLTVLMIHPSFGYAYQVPIGSLWLARLNAGLVILCFAFILLMSVVLLYQNPDLLHLGEFILIFAAILVLMHPPYQYAFCSPHLWHNHGHVVHF</sequence>
<feature type="transmembrane region" description="Helical" evidence="1">
    <location>
        <begin position="7"/>
        <end position="24"/>
    </location>
</feature>
<comment type="caution">
    <text evidence="2">The sequence shown here is derived from an EMBL/GenBank/DDBJ whole genome shotgun (WGS) entry which is preliminary data.</text>
</comment>
<evidence type="ECO:0000313" key="2">
    <source>
        <dbReference type="EMBL" id="TKB48433.1"/>
    </source>
</evidence>
<feature type="transmembrane region" description="Helical" evidence="1">
    <location>
        <begin position="89"/>
        <end position="106"/>
    </location>
</feature>
<gene>
    <name evidence="2" type="ORF">FCL40_12035</name>
</gene>
<name>A0A4V5NV00_9GAMM</name>
<keyword evidence="1" id="KW-1133">Transmembrane helix</keyword>
<keyword evidence="1" id="KW-0812">Transmembrane</keyword>
<proteinExistence type="predicted"/>
<keyword evidence="1" id="KW-0472">Membrane</keyword>
<reference evidence="2 3" key="1">
    <citation type="submission" date="2019-04" db="EMBL/GenBank/DDBJ databases">
        <authorList>
            <person name="Hwang J.C."/>
        </authorList>
    </citation>
    <scope>NUCLEOTIDE SEQUENCE [LARGE SCALE GENOMIC DNA]</scope>
    <source>
        <strain evidence="2 3">IMCC35001</strain>
    </source>
</reference>
<feature type="transmembrane region" description="Helical" evidence="1">
    <location>
        <begin position="30"/>
        <end position="51"/>
    </location>
</feature>
<dbReference type="OrthoDB" id="6399749at2"/>
<organism evidence="2 3">
    <name type="scientific">Ferrimonas sediminicola</name>
    <dbReference type="NCBI Taxonomy" id="2569538"/>
    <lineage>
        <taxon>Bacteria</taxon>
        <taxon>Pseudomonadati</taxon>
        <taxon>Pseudomonadota</taxon>
        <taxon>Gammaproteobacteria</taxon>
        <taxon>Alteromonadales</taxon>
        <taxon>Ferrimonadaceae</taxon>
        <taxon>Ferrimonas</taxon>
    </lineage>
</organism>
<dbReference type="AlphaFoldDB" id="A0A4V5NV00"/>